<dbReference type="Gene3D" id="3.30.300.130">
    <property type="entry name" value="Fe-S cluster assembly (FSCA)"/>
    <property type="match status" value="1"/>
</dbReference>
<dbReference type="SUPFAM" id="SSF117916">
    <property type="entry name" value="Fe-S cluster assembly (FSCA) domain-like"/>
    <property type="match status" value="1"/>
</dbReference>
<evidence type="ECO:0000313" key="4">
    <source>
        <dbReference type="Proteomes" id="UP000825381"/>
    </source>
</evidence>
<accession>A0ABX8VCT1</accession>
<dbReference type="EMBL" id="CP080429">
    <property type="protein sequence ID" value="QYJ68650.1"/>
    <property type="molecule type" value="Genomic_DNA"/>
</dbReference>
<evidence type="ECO:0000313" key="3">
    <source>
        <dbReference type="EMBL" id="QYJ68650.1"/>
    </source>
</evidence>
<dbReference type="Gene3D" id="3.30.1370.70">
    <property type="entry name" value="Scaffold protein Nfu/NifU, N-terminal domain"/>
    <property type="match status" value="2"/>
</dbReference>
<evidence type="ECO:0000259" key="2">
    <source>
        <dbReference type="SMART" id="SM00932"/>
    </source>
</evidence>
<evidence type="ECO:0000256" key="1">
    <source>
        <dbReference type="ARBA" id="ARBA00006420"/>
    </source>
</evidence>
<dbReference type="SMART" id="SM00932">
    <property type="entry name" value="Nfu_N"/>
    <property type="match status" value="2"/>
</dbReference>
<dbReference type="InterPro" id="IPR001075">
    <property type="entry name" value="NIF_FeS_clus_asmbl_NifU_C"/>
</dbReference>
<dbReference type="PANTHER" id="PTHR11178">
    <property type="entry name" value="IRON-SULFUR CLUSTER SCAFFOLD PROTEIN NFU-RELATED"/>
    <property type="match status" value="1"/>
</dbReference>
<feature type="domain" description="Scaffold protein Nfu/NifU N-terminal" evidence="2">
    <location>
        <begin position="108"/>
        <end position="193"/>
    </location>
</feature>
<dbReference type="InterPro" id="IPR034904">
    <property type="entry name" value="FSCA_dom_sf"/>
</dbReference>
<comment type="similarity">
    <text evidence="1">Belongs to the NifU family.</text>
</comment>
<dbReference type="Proteomes" id="UP000825381">
    <property type="component" value="Chromosome"/>
</dbReference>
<organism evidence="3 4">
    <name type="scientific">Flavobacterium litorale</name>
    <dbReference type="NCBI Taxonomy" id="2856519"/>
    <lineage>
        <taxon>Bacteria</taxon>
        <taxon>Pseudomonadati</taxon>
        <taxon>Bacteroidota</taxon>
        <taxon>Flavobacteriia</taxon>
        <taxon>Flavobacteriales</taxon>
        <taxon>Flavobacteriaceae</taxon>
        <taxon>Flavobacterium</taxon>
    </lineage>
</organism>
<dbReference type="PANTHER" id="PTHR11178:SF1">
    <property type="entry name" value="NFU1 IRON-SULFUR CLUSTER SCAFFOLD HOMOLOG, MITOCHONDRIAL"/>
    <property type="match status" value="1"/>
</dbReference>
<feature type="domain" description="Scaffold protein Nfu/NifU N-terminal" evidence="2">
    <location>
        <begin position="4"/>
        <end position="90"/>
    </location>
</feature>
<dbReference type="Pfam" id="PF01106">
    <property type="entry name" value="NifU"/>
    <property type="match status" value="1"/>
</dbReference>
<reference evidence="3 4" key="1">
    <citation type="submission" date="2021-07" db="EMBL/GenBank/DDBJ databases">
        <title>Flavobacterium WSW3-B6 sp.nov, isolated from seaweed.</title>
        <authorList>
            <person name="Muhammad N."/>
            <person name="Ho H."/>
            <person name="Lee Y.-J."/>
            <person name="Nguyen T."/>
            <person name="Ho J."/>
            <person name="Kim S.-G."/>
        </authorList>
    </citation>
    <scope>NUCLEOTIDE SEQUENCE [LARGE SCALE GENOMIC DNA]</scope>
    <source>
        <strain evidence="3 4">WSW3-B6</strain>
    </source>
</reference>
<proteinExistence type="inferred from homology"/>
<keyword evidence="4" id="KW-1185">Reference proteome</keyword>
<gene>
    <name evidence="3" type="ORF">K1I41_01875</name>
</gene>
<sequence>MEKINIRPTQNPAIVKFEFENFIAKGNNYEYKNIDETANSPLAKQLFFLPFVKSVYISGNFIGIEKYSIVEWDDVQEDVAKQIEDFVNDGGVIVTEDTTAKKKLPVTIYVETTPNPGVMKFVYNKLLTKVPAEFKNIDATAASPLARELFKLPFVKEVFIDENYISVTKFDVAEWEEVTGEVRAFIKKFIEEGNTVVDESMLQQTPEGEKQQEAYFDALDVTSQRIINILEEYVKPAVAGDGGNIAFDSYDEKEKRVKVILQGACSGCPSSTFTLKSGIENMLKDMLNDNDIQVEALNA</sequence>
<dbReference type="Pfam" id="PF08712">
    <property type="entry name" value="Nfu_N"/>
    <property type="match status" value="2"/>
</dbReference>
<dbReference type="InterPro" id="IPR036498">
    <property type="entry name" value="Nfu/NifU_N_sf"/>
</dbReference>
<dbReference type="InterPro" id="IPR014824">
    <property type="entry name" value="Nfu/NifU_N"/>
</dbReference>
<dbReference type="SUPFAM" id="SSF110836">
    <property type="entry name" value="Hypothetical protein SAV1430"/>
    <property type="match status" value="2"/>
</dbReference>
<dbReference type="RefSeq" id="WP_220640990.1">
    <property type="nucleotide sequence ID" value="NZ_CP080429.1"/>
</dbReference>
<name>A0ABX8VCT1_9FLAO</name>
<protein>
    <submittedName>
        <fullName evidence="3">NifU family protein</fullName>
    </submittedName>
</protein>